<accession>A0A0G1W3K5</accession>
<evidence type="ECO:0000313" key="1">
    <source>
        <dbReference type="EMBL" id="KKW13140.1"/>
    </source>
</evidence>
<sequence>MDVEAVLVGEQTPTERISGSRQLQDPFDELYKGGLVMEPAFDIYLWADMVLYSTRYSQLARTYARNVAGQGWKIMSTIQLDKKTPESLKREVRREVELLKDFYGHPHMRVQSKLFVEESLPEILVKMWIDHDTIGNGYLEVQRDMKGSPNGLWHLPGITMRLRSDLQGFVQRSLGQNDYVYFKRYGDPRIMDCRSGEFVSGRKLKSLKLGDHASEVIHFADYNPTGTYYGYPKIFASECAVAGNRAAAQRNVAFFKNDAVPRMAVIISGGGYLNQASVDRLTEIFSASAKGSALSHRVVVLQAKAGQAVGKPPTITLEPLTVGSTDDASFTKYTDANNQELREAFGLSELHLGTEGSANRASAAILLRLVSQQEFGPSIQSLEHRINSTITRDLGAQHAVLELIRPKVTDPLDDAKILQRMMPGGALSPLDLRRWLEKTLGFDMPPYEGEAWASVPFSLLQTLIRTKAVQLGPQLVEDVNSSLQELTQFLEDAEDRADDLEG</sequence>
<organism evidence="1 2">
    <name type="scientific">Candidatus Gottesmanbacteria bacterium GW2011_GWB1_49_7</name>
    <dbReference type="NCBI Taxonomy" id="1618448"/>
    <lineage>
        <taxon>Bacteria</taxon>
        <taxon>Candidatus Gottesmaniibacteriota</taxon>
    </lineage>
</organism>
<reference evidence="1 2" key="1">
    <citation type="journal article" date="2015" name="Nature">
        <title>rRNA introns, odd ribosomes, and small enigmatic genomes across a large radiation of phyla.</title>
        <authorList>
            <person name="Brown C.T."/>
            <person name="Hug L.A."/>
            <person name="Thomas B.C."/>
            <person name="Sharon I."/>
            <person name="Castelle C.J."/>
            <person name="Singh A."/>
            <person name="Wilkins M.J."/>
            <person name="Williams K.H."/>
            <person name="Banfield J.F."/>
        </authorList>
    </citation>
    <scope>NUCLEOTIDE SEQUENCE [LARGE SCALE GENOMIC DNA]</scope>
</reference>
<dbReference type="EMBL" id="LCQD01000004">
    <property type="protein sequence ID" value="KKW13140.1"/>
    <property type="molecule type" value="Genomic_DNA"/>
</dbReference>
<dbReference type="AlphaFoldDB" id="A0A0G1W3K5"/>
<dbReference type="InterPro" id="IPR006944">
    <property type="entry name" value="Phage/GTA_portal"/>
</dbReference>
<evidence type="ECO:0000313" key="2">
    <source>
        <dbReference type="Proteomes" id="UP000034588"/>
    </source>
</evidence>
<protein>
    <submittedName>
        <fullName evidence="1">Phage-like protein element PBSX protein XkdE</fullName>
    </submittedName>
</protein>
<gene>
    <name evidence="1" type="ORF">UY48_C0004G0015</name>
</gene>
<name>A0A0G1W3K5_9BACT</name>
<dbReference type="Pfam" id="PF04860">
    <property type="entry name" value="Phage_portal"/>
    <property type="match status" value="1"/>
</dbReference>
<dbReference type="Proteomes" id="UP000034588">
    <property type="component" value="Unassembled WGS sequence"/>
</dbReference>
<comment type="caution">
    <text evidence="1">The sequence shown here is derived from an EMBL/GenBank/DDBJ whole genome shotgun (WGS) entry which is preliminary data.</text>
</comment>
<proteinExistence type="predicted"/>